<evidence type="ECO:0008006" key="4">
    <source>
        <dbReference type="Google" id="ProtNLM"/>
    </source>
</evidence>
<dbReference type="GeneID" id="74944781"/>
<sequence length="852" mass="93503">MSREEPTPTEAAFAQERLTPETGPQIFADNEGRRLRVYDPIEETVFTLLPGAPVALREASTDAFYFPVTTAAAFHAFRVETTKLVQVFVRDASGDVVRKVAAGESAGLPAPDDEYSLEVPSVGCKVYLRTDAPVRVLSDDRATVVQFDPAATDETDTAADPPLVRLGVRSFHERPAGTFAIDQTAESVLQGISRFGQALKTRSPERTFPTLRGMPALLTFTDPDDGGTIDGHDPVEPVTRLADVLAEREQGRTTGSASVRPERRPSVDGRTQARSSDRRARLRVPPEPTWVYPVTSLAYYLDAEVVPERTGDDPSLTLCPPPEQDPTSGVLLDRIRAVGDEPPVSVRLGGQDDPVDFQHRVHDLLRHLFTLDCLVRTGSAGFYPDQLAEYERIESALPDWFDRNLLYGASFTARTRAYLTIPPAVTEPAWPRWRLTVDVPPSFEYAPLLPFLANELAQIRVFDPETQSPGEFDVADWEGEDEGWGRRWVRRSVPAGDSTQRDAIEDFLRADASVRDGVRGGVRGGDTDTAAPDRIRLPDSDSVAQAWAGEGLPENAGTVSAGSFMTYLDRSVSDRPRTRVVVVCNDDEMRAEQDVTDIYGTRDHLAFDIDIHESLEVAEMRDLLTEETDFLHYIGHVRPEGLECADGHLSPEDIATLDVGCNAFVLNACASYAPAQALVEAGALAGVGTRTEVFNTAATEIGREMARLLNGGFPFEVAVEWIEEQYPLSGQLYMTFGNGSLSLVQHGGGTPLVARVTPREDGEFDVALEGYGTRRYGLGSHTTVHLGPQDVSYLNSGDLDTFRVDEPTLDWFLNLDPMPVRETRSGTYGWSDEVSAADLRSEAEQAGDWEAE</sequence>
<keyword evidence="3" id="KW-1185">Reference proteome</keyword>
<dbReference type="AlphaFoldDB" id="A0A9E7R439"/>
<name>A0A9E7R439_9EURY</name>
<protein>
    <recommendedName>
        <fullName evidence="4">CHAT domain-containing protein</fullName>
    </recommendedName>
</protein>
<evidence type="ECO:0000313" key="2">
    <source>
        <dbReference type="EMBL" id="UWM54413.1"/>
    </source>
</evidence>
<accession>A0A9E7R439</accession>
<evidence type="ECO:0000313" key="3">
    <source>
        <dbReference type="Proteomes" id="UP001057580"/>
    </source>
</evidence>
<dbReference type="RefSeq" id="WP_260593433.1">
    <property type="nucleotide sequence ID" value="NZ_CP104003.1"/>
</dbReference>
<evidence type="ECO:0000256" key="1">
    <source>
        <dbReference type="SAM" id="MobiDB-lite"/>
    </source>
</evidence>
<dbReference type="EMBL" id="CP104003">
    <property type="protein sequence ID" value="UWM54413.1"/>
    <property type="molecule type" value="Genomic_DNA"/>
</dbReference>
<dbReference type="Proteomes" id="UP001057580">
    <property type="component" value="Chromosome"/>
</dbReference>
<dbReference type="KEGG" id="ssai:N0B31_20125"/>
<proteinExistence type="predicted"/>
<reference evidence="2" key="1">
    <citation type="submission" date="2022-09" db="EMBL/GenBank/DDBJ databases">
        <title>Diverse halophilic archaea isolated from saline environments.</title>
        <authorList>
            <person name="Cui H.-L."/>
        </authorList>
    </citation>
    <scope>NUCLEOTIDE SEQUENCE</scope>
    <source>
        <strain evidence="2">ZS-35-S2</strain>
    </source>
</reference>
<gene>
    <name evidence="2" type="ORF">N0B31_20125</name>
</gene>
<organism evidence="2 3">
    <name type="scientific">Salinirubellus salinus</name>
    <dbReference type="NCBI Taxonomy" id="1364945"/>
    <lineage>
        <taxon>Archaea</taxon>
        <taxon>Methanobacteriati</taxon>
        <taxon>Methanobacteriota</taxon>
        <taxon>Stenosarchaea group</taxon>
        <taxon>Halobacteria</taxon>
        <taxon>Halobacteriales</taxon>
        <taxon>Natronomonadaceae</taxon>
        <taxon>Salinirubellus</taxon>
    </lineage>
</organism>
<feature type="region of interest" description="Disordered" evidence="1">
    <location>
        <begin position="246"/>
        <end position="282"/>
    </location>
</feature>